<dbReference type="Pfam" id="PF13613">
    <property type="entry name" value="HTH_Tnp_4"/>
    <property type="match status" value="1"/>
</dbReference>
<dbReference type="Proteomes" id="UP000682733">
    <property type="component" value="Unassembled WGS sequence"/>
</dbReference>
<evidence type="ECO:0000313" key="2">
    <source>
        <dbReference type="EMBL" id="CAF4481845.1"/>
    </source>
</evidence>
<organism evidence="2 3">
    <name type="scientific">Didymodactylos carnosus</name>
    <dbReference type="NCBI Taxonomy" id="1234261"/>
    <lineage>
        <taxon>Eukaryota</taxon>
        <taxon>Metazoa</taxon>
        <taxon>Spiralia</taxon>
        <taxon>Gnathifera</taxon>
        <taxon>Rotifera</taxon>
        <taxon>Eurotatoria</taxon>
        <taxon>Bdelloidea</taxon>
        <taxon>Philodinida</taxon>
        <taxon>Philodinidae</taxon>
        <taxon>Didymodactylos</taxon>
    </lineage>
</organism>
<dbReference type="InterPro" id="IPR027805">
    <property type="entry name" value="Transposase_HTH_dom"/>
</dbReference>
<sequence length="118" mass="13503">MSISTKYDRDSIIKDLQMEISPLRLQLEPLLLQAYKSDDEAITLYTEFTQYGLAVAVMESMNGVTDGENIFRGNTSRARKLNESQQFLLVMKKLKLDVPFIDLTKHFGVSESTQSPYF</sequence>
<evidence type="ECO:0000259" key="1">
    <source>
        <dbReference type="Pfam" id="PF13613"/>
    </source>
</evidence>
<accession>A0A8S2X7N4</accession>
<gene>
    <name evidence="2" type="ORF">TMI583_LOCUS47179</name>
</gene>
<feature type="non-terminal residue" evidence="2">
    <location>
        <position position="118"/>
    </location>
</feature>
<proteinExistence type="predicted"/>
<dbReference type="EMBL" id="CAJOBA010090373">
    <property type="protein sequence ID" value="CAF4481845.1"/>
    <property type="molecule type" value="Genomic_DNA"/>
</dbReference>
<comment type="caution">
    <text evidence="2">The sequence shown here is derived from an EMBL/GenBank/DDBJ whole genome shotgun (WGS) entry which is preliminary data.</text>
</comment>
<name>A0A8S2X7N4_9BILA</name>
<dbReference type="AlphaFoldDB" id="A0A8S2X7N4"/>
<dbReference type="PANTHER" id="PTHR23080">
    <property type="entry name" value="THAP DOMAIN PROTEIN"/>
    <property type="match status" value="1"/>
</dbReference>
<feature type="domain" description="Transposase Helix-turn-helix" evidence="1">
    <location>
        <begin position="79"/>
        <end position="118"/>
    </location>
</feature>
<evidence type="ECO:0000313" key="3">
    <source>
        <dbReference type="Proteomes" id="UP000682733"/>
    </source>
</evidence>
<reference evidence="2" key="1">
    <citation type="submission" date="2021-02" db="EMBL/GenBank/DDBJ databases">
        <authorList>
            <person name="Nowell W R."/>
        </authorList>
    </citation>
    <scope>NUCLEOTIDE SEQUENCE</scope>
</reference>
<protein>
    <recommendedName>
        <fullName evidence="1">Transposase Helix-turn-helix domain-containing protein</fullName>
    </recommendedName>
</protein>